<dbReference type="SUPFAM" id="SSF51621">
    <property type="entry name" value="Phosphoenolpyruvate/pyruvate domain"/>
    <property type="match status" value="1"/>
</dbReference>
<comment type="caution">
    <text evidence="1">The sequence shown here is derived from an EMBL/GenBank/DDBJ whole genome shotgun (WGS) entry which is preliminary data.</text>
</comment>
<protein>
    <submittedName>
        <fullName evidence="1">Aldolase</fullName>
    </submittedName>
</protein>
<keyword evidence="2" id="KW-1185">Reference proteome</keyword>
<dbReference type="Proteomes" id="UP000444401">
    <property type="component" value="Unassembled WGS sequence"/>
</dbReference>
<dbReference type="RefSeq" id="WP_160733424.1">
    <property type="nucleotide sequence ID" value="NZ_WTYO01000003.1"/>
</dbReference>
<dbReference type="EMBL" id="WTYO01000003">
    <property type="protein sequence ID" value="MXO68813.1"/>
    <property type="molecule type" value="Genomic_DNA"/>
</dbReference>
<dbReference type="InterPro" id="IPR040442">
    <property type="entry name" value="Pyrv_kinase-like_dom_sf"/>
</dbReference>
<proteinExistence type="predicted"/>
<dbReference type="Gene3D" id="3.20.20.60">
    <property type="entry name" value="Phosphoenolpyruvate-binding domains"/>
    <property type="match status" value="1"/>
</dbReference>
<dbReference type="InterPro" id="IPR015813">
    <property type="entry name" value="Pyrv/PenolPyrv_kinase-like_dom"/>
</dbReference>
<gene>
    <name evidence="1" type="ORF">GRI72_08240</name>
</gene>
<accession>A0ABW9UXB3</accession>
<organism evidence="1 2">
    <name type="scientific">Pelagerythrobacter marinus</name>
    <dbReference type="NCBI Taxonomy" id="538382"/>
    <lineage>
        <taxon>Bacteria</taxon>
        <taxon>Pseudomonadati</taxon>
        <taxon>Pseudomonadota</taxon>
        <taxon>Alphaproteobacteria</taxon>
        <taxon>Sphingomonadales</taxon>
        <taxon>Erythrobacteraceae</taxon>
        <taxon>Pelagerythrobacter</taxon>
    </lineage>
</organism>
<evidence type="ECO:0000313" key="1">
    <source>
        <dbReference type="EMBL" id="MXO68813.1"/>
    </source>
</evidence>
<sequence length="278" mass="31009">MQFLMILSDPEIARYICRDKGVTPMVDLERLGKAERQGHLGTWKSQQDIEDVSRIRGVVGDAELLVRIDPLHDGTKAQLDEVIARGADAVMLPMFHDIDTLARFLDLLGDRAEPVPLFETARSVAALPDMVEQLGLRRLHIGLNDLHLDLGDVFLFEPLANGYLEEPCAALRNAGVRFGIGGLARAREGIVSPEFLLGEHVRLGSTAAILSQTFHRNPENLAELKKSIDFPDEMARLRAIYLRFLAMDAEGLEHNRVATRDRVFDVAQLIRARKGDES</sequence>
<reference evidence="1 2" key="1">
    <citation type="submission" date="2019-12" db="EMBL/GenBank/DDBJ databases">
        <title>Genomic-based taxomic classification of the family Erythrobacteraceae.</title>
        <authorList>
            <person name="Xu L."/>
        </authorList>
    </citation>
    <scope>NUCLEOTIDE SEQUENCE [LARGE SCALE GENOMIC DNA]</scope>
    <source>
        <strain evidence="1 2">H32</strain>
    </source>
</reference>
<evidence type="ECO:0000313" key="2">
    <source>
        <dbReference type="Proteomes" id="UP000444401"/>
    </source>
</evidence>
<name>A0ABW9UXB3_9SPHN</name>